<feature type="transmembrane region" description="Helical" evidence="1">
    <location>
        <begin position="66"/>
        <end position="87"/>
    </location>
</feature>
<accession>A0A7X2IQW6</accession>
<evidence type="ECO:0000313" key="3">
    <source>
        <dbReference type="Proteomes" id="UP000446768"/>
    </source>
</evidence>
<organism evidence="2 3">
    <name type="scientific">Pseudoduganella rivuli</name>
    <dbReference type="NCBI Taxonomy" id="2666085"/>
    <lineage>
        <taxon>Bacteria</taxon>
        <taxon>Pseudomonadati</taxon>
        <taxon>Pseudomonadota</taxon>
        <taxon>Betaproteobacteria</taxon>
        <taxon>Burkholderiales</taxon>
        <taxon>Oxalobacteraceae</taxon>
        <taxon>Telluria group</taxon>
        <taxon>Pseudoduganella</taxon>
    </lineage>
</organism>
<keyword evidence="1" id="KW-1133">Transmembrane helix</keyword>
<sequence length="94" mass="10100">MRIVILALAVLAFLAVLWGPVIWLANRYLAQGVYGQYGLLRKLLPGQLVAAIVLTVAADFTDRWDLGTVIGAVTLAVSAGGAAILSLRRLMPRR</sequence>
<gene>
    <name evidence="2" type="ORF">GJ700_21340</name>
</gene>
<name>A0A7X2IQW6_9BURK</name>
<comment type="caution">
    <text evidence="2">The sequence shown here is derived from an EMBL/GenBank/DDBJ whole genome shotgun (WGS) entry which is preliminary data.</text>
</comment>
<dbReference type="Proteomes" id="UP000446768">
    <property type="component" value="Unassembled WGS sequence"/>
</dbReference>
<keyword evidence="1" id="KW-0812">Transmembrane</keyword>
<proteinExistence type="predicted"/>
<keyword evidence="3" id="KW-1185">Reference proteome</keyword>
<dbReference type="EMBL" id="WKJJ01000014">
    <property type="protein sequence ID" value="MRV74255.1"/>
    <property type="molecule type" value="Genomic_DNA"/>
</dbReference>
<evidence type="ECO:0000256" key="1">
    <source>
        <dbReference type="SAM" id="Phobius"/>
    </source>
</evidence>
<keyword evidence="1" id="KW-0472">Membrane</keyword>
<dbReference type="AlphaFoldDB" id="A0A7X2IQW6"/>
<protein>
    <submittedName>
        <fullName evidence="2">Uncharacterized protein</fullName>
    </submittedName>
</protein>
<reference evidence="2 3" key="1">
    <citation type="submission" date="2019-11" db="EMBL/GenBank/DDBJ databases">
        <title>Novel species isolated from a subtropical stream in China.</title>
        <authorList>
            <person name="Lu H."/>
        </authorList>
    </citation>
    <scope>NUCLEOTIDE SEQUENCE [LARGE SCALE GENOMIC DNA]</scope>
    <source>
        <strain evidence="2 3">FT92W</strain>
    </source>
</reference>
<evidence type="ECO:0000313" key="2">
    <source>
        <dbReference type="EMBL" id="MRV74255.1"/>
    </source>
</evidence>
<dbReference type="RefSeq" id="WP_154377669.1">
    <property type="nucleotide sequence ID" value="NZ_WKJJ01000014.1"/>
</dbReference>